<feature type="region of interest" description="Disordered" evidence="1">
    <location>
        <begin position="81"/>
        <end position="109"/>
    </location>
</feature>
<dbReference type="Proteomes" id="UP000825008">
    <property type="component" value="Chromosome"/>
</dbReference>
<feature type="transmembrane region" description="Helical" evidence="2">
    <location>
        <begin position="52"/>
        <end position="75"/>
    </location>
</feature>
<feature type="region of interest" description="Disordered" evidence="1">
    <location>
        <begin position="1"/>
        <end position="21"/>
    </location>
</feature>
<evidence type="ECO:0000313" key="4">
    <source>
        <dbReference type="Proteomes" id="UP000825008"/>
    </source>
</evidence>
<dbReference type="AlphaFoldDB" id="A0A9X7ZGX0"/>
<name>A0A9X7ZGX0_9MYCO</name>
<reference evidence="3" key="1">
    <citation type="submission" date="2021-08" db="EMBL/GenBank/DDBJ databases">
        <title>Whole genome sequencing of non-tuberculosis mycobacteria type-strains.</title>
        <authorList>
            <person name="Igarashi Y."/>
            <person name="Osugi A."/>
            <person name="Mitarai S."/>
        </authorList>
    </citation>
    <scope>NUCLEOTIDE SEQUENCE</scope>
    <source>
        <strain evidence="3">JCM 30995</strain>
    </source>
</reference>
<keyword evidence="2" id="KW-0812">Transmembrane</keyword>
<accession>A0A9X7ZGX0</accession>
<evidence type="ECO:0000313" key="3">
    <source>
        <dbReference type="EMBL" id="QZA08360.1"/>
    </source>
</evidence>
<sequence length="190" mass="19967">MTVNDDVTQEAPVDAPPPTEIDPFTAAADGPLAYSEHTSSMPVVEYQPHRRLPVWIAVLVLVAAASAVAIATFVLGRTTAPQPMPASPDVPAQISPSTKPSQAPALSSSRIAPPPVAAVPVPEPAPTTVTVTTRAIPQIACDSLRRYDTMTMNDVAMIMVEDMALGIGFNEAKVRVVNEVSASCPEFLGR</sequence>
<dbReference type="KEGG" id="mher:K3U94_03295"/>
<proteinExistence type="predicted"/>
<protein>
    <recommendedName>
        <fullName evidence="5">DUF732 domain-containing protein</fullName>
    </recommendedName>
</protein>
<organism evidence="3 4">
    <name type="scientific">Mycolicibacter heraklionensis</name>
    <dbReference type="NCBI Taxonomy" id="512402"/>
    <lineage>
        <taxon>Bacteria</taxon>
        <taxon>Bacillati</taxon>
        <taxon>Actinomycetota</taxon>
        <taxon>Actinomycetes</taxon>
        <taxon>Mycobacteriales</taxon>
        <taxon>Mycobacteriaceae</taxon>
        <taxon>Mycolicibacter</taxon>
    </lineage>
</organism>
<dbReference type="RefSeq" id="WP_220695558.1">
    <property type="nucleotide sequence ID" value="NZ_CP080997.1"/>
</dbReference>
<keyword evidence="2" id="KW-0472">Membrane</keyword>
<keyword evidence="2" id="KW-1133">Transmembrane helix</keyword>
<evidence type="ECO:0000256" key="1">
    <source>
        <dbReference type="SAM" id="MobiDB-lite"/>
    </source>
</evidence>
<feature type="compositionally biased region" description="Polar residues" evidence="1">
    <location>
        <begin position="94"/>
        <end position="109"/>
    </location>
</feature>
<gene>
    <name evidence="3" type="ORF">K3U94_03295</name>
</gene>
<evidence type="ECO:0008006" key="5">
    <source>
        <dbReference type="Google" id="ProtNLM"/>
    </source>
</evidence>
<evidence type="ECO:0000256" key="2">
    <source>
        <dbReference type="SAM" id="Phobius"/>
    </source>
</evidence>
<dbReference type="EMBL" id="CP080997">
    <property type="protein sequence ID" value="QZA08360.1"/>
    <property type="molecule type" value="Genomic_DNA"/>
</dbReference>